<dbReference type="GO" id="GO:0002161">
    <property type="term" value="F:aminoacyl-tRNA deacylase activity"/>
    <property type="evidence" value="ECO:0007669"/>
    <property type="project" value="InterPro"/>
</dbReference>
<dbReference type="InterPro" id="IPR036754">
    <property type="entry name" value="YbaK/aa-tRNA-synt-asso_dom_sf"/>
</dbReference>
<protein>
    <recommendedName>
        <fullName evidence="2">YbaK/aminoacyl-tRNA synthetase-associated domain-containing protein</fullName>
    </recommendedName>
</protein>
<feature type="domain" description="YbaK/aminoacyl-tRNA synthetase-associated" evidence="2">
    <location>
        <begin position="4"/>
        <end position="86"/>
    </location>
</feature>
<dbReference type="EMBL" id="FR854090">
    <property type="protein sequence ID" value="CCA88177.1"/>
    <property type="molecule type" value="Genomic_DNA"/>
</dbReference>
<sequence length="110" mass="11502">MLMPDKSLDLGAVAEALGSKRLSFASANRLATVLGIGPGSLSPLALVNDAAGKVHLVIDEDLSQEPVFLLHPLDNTATVALAKPDLGAFLENIGHPATWRRLLKVRANAG</sequence>
<dbReference type="PANTHER" id="PTHR31423:SF3">
    <property type="entry name" value="PROLYL-TRNA SYNTHETASE ASSOCIATED DOMAIN-CONTAINING PROTEIN 1-RELATED"/>
    <property type="match status" value="1"/>
</dbReference>
<evidence type="ECO:0000259" key="2">
    <source>
        <dbReference type="Pfam" id="PF04073"/>
    </source>
</evidence>
<reference evidence="3" key="2">
    <citation type="submission" date="2011-04" db="EMBL/GenBank/DDBJ databases">
        <authorList>
            <person name="Genoscope - CEA"/>
        </authorList>
    </citation>
    <scope>NUCLEOTIDE SEQUENCE</scope>
    <source>
        <strain evidence="3">R24</strain>
    </source>
</reference>
<organism evidence="3">
    <name type="scientific">Ralstonia syzygii R24</name>
    <dbReference type="NCBI Taxonomy" id="907261"/>
    <lineage>
        <taxon>Bacteria</taxon>
        <taxon>Pseudomonadati</taxon>
        <taxon>Pseudomonadota</taxon>
        <taxon>Betaproteobacteria</taxon>
        <taxon>Burkholderiales</taxon>
        <taxon>Burkholderiaceae</taxon>
        <taxon>Ralstonia</taxon>
        <taxon>Ralstonia solanacearum species complex</taxon>
    </lineage>
</organism>
<dbReference type="Gene3D" id="3.90.960.10">
    <property type="entry name" value="YbaK/aminoacyl-tRNA synthetase-associated domain"/>
    <property type="match status" value="1"/>
</dbReference>
<comment type="similarity">
    <text evidence="1">Belongs to the PRORSD1 family.</text>
</comment>
<gene>
    <name evidence="3" type="ORF">RALSY_mp10719</name>
</gene>
<evidence type="ECO:0000256" key="1">
    <source>
        <dbReference type="ARBA" id="ARBA00010201"/>
    </source>
</evidence>
<dbReference type="AlphaFoldDB" id="G3AA43"/>
<dbReference type="InterPro" id="IPR007214">
    <property type="entry name" value="YbaK/aa-tRNA-synth-assoc-dom"/>
</dbReference>
<accession>G3AA43</accession>
<dbReference type="SUPFAM" id="SSF55826">
    <property type="entry name" value="YbaK/ProRS associated domain"/>
    <property type="match status" value="1"/>
</dbReference>
<dbReference type="InterPro" id="IPR040285">
    <property type="entry name" value="ProX/PRXD1"/>
</dbReference>
<proteinExistence type="inferred from homology"/>
<dbReference type="PANTHER" id="PTHR31423">
    <property type="entry name" value="YBAK DOMAIN-CONTAINING PROTEIN"/>
    <property type="match status" value="1"/>
</dbReference>
<dbReference type="Pfam" id="PF04073">
    <property type="entry name" value="tRNA_edit"/>
    <property type="match status" value="1"/>
</dbReference>
<evidence type="ECO:0000313" key="3">
    <source>
        <dbReference type="EMBL" id="CCA88177.1"/>
    </source>
</evidence>
<name>G3AA43_9RALS</name>
<reference evidence="3" key="1">
    <citation type="journal article" date="2011" name="PLoS ONE">
        <title>Ralstonia syzygii, the Blood Disease Bacterium and some Asian R. solanacearum strains form a single genomic species despite divergent lifestyles.</title>
        <authorList>
            <person name="Remenant B."/>
            <person name="de Cambiaire J.C."/>
            <person name="Cellier G."/>
            <person name="Jacobs J.M."/>
            <person name="Mangenot S."/>
            <person name="Barbe V."/>
            <person name="Lajus A."/>
            <person name="Vallenet D."/>
            <person name="Medigue C."/>
            <person name="Fegan M."/>
            <person name="Allen C."/>
            <person name="Prior P."/>
        </authorList>
    </citation>
    <scope>NUCLEOTIDE SEQUENCE</scope>
    <source>
        <strain evidence="3">R24</strain>
    </source>
</reference>